<reference evidence="1 2" key="1">
    <citation type="submission" date="2023-11" db="EMBL/GenBank/DDBJ databases">
        <authorList>
            <person name="Okamura Y."/>
        </authorList>
    </citation>
    <scope>NUCLEOTIDE SEQUENCE [LARGE SCALE GENOMIC DNA]</scope>
</reference>
<evidence type="ECO:0000313" key="2">
    <source>
        <dbReference type="Proteomes" id="UP001497472"/>
    </source>
</evidence>
<dbReference type="EMBL" id="CAVLEF010000215">
    <property type="protein sequence ID" value="CAK1553205.1"/>
    <property type="molecule type" value="Genomic_DNA"/>
</dbReference>
<dbReference type="Proteomes" id="UP001497472">
    <property type="component" value="Unassembled WGS sequence"/>
</dbReference>
<sequence length="111" mass="12294">MKQELLDRAPPGTTAECNTKGWMTSEIFLSWFQRFVKFSAASTTDVPLANDESETVPLNVGIWKQPHPSILEEQPLEADLPALTTPQFQPGPSTTLGTVFYSLPTLLIGFR</sequence>
<evidence type="ECO:0000313" key="1">
    <source>
        <dbReference type="EMBL" id="CAK1553205.1"/>
    </source>
</evidence>
<protein>
    <submittedName>
        <fullName evidence="1">Uncharacterized protein</fullName>
    </submittedName>
</protein>
<gene>
    <name evidence="1" type="ORF">LNINA_LOCUS12218</name>
</gene>
<accession>A0AAV1JUJ7</accession>
<proteinExistence type="predicted"/>
<dbReference type="AlphaFoldDB" id="A0AAV1JUJ7"/>
<keyword evidence="2" id="KW-1185">Reference proteome</keyword>
<organism evidence="1 2">
    <name type="scientific">Leptosia nina</name>
    <dbReference type="NCBI Taxonomy" id="320188"/>
    <lineage>
        <taxon>Eukaryota</taxon>
        <taxon>Metazoa</taxon>
        <taxon>Ecdysozoa</taxon>
        <taxon>Arthropoda</taxon>
        <taxon>Hexapoda</taxon>
        <taxon>Insecta</taxon>
        <taxon>Pterygota</taxon>
        <taxon>Neoptera</taxon>
        <taxon>Endopterygota</taxon>
        <taxon>Lepidoptera</taxon>
        <taxon>Glossata</taxon>
        <taxon>Ditrysia</taxon>
        <taxon>Papilionoidea</taxon>
        <taxon>Pieridae</taxon>
        <taxon>Pierinae</taxon>
        <taxon>Leptosia</taxon>
    </lineage>
</organism>
<name>A0AAV1JUJ7_9NEOP</name>
<comment type="caution">
    <text evidence="1">The sequence shown here is derived from an EMBL/GenBank/DDBJ whole genome shotgun (WGS) entry which is preliminary data.</text>
</comment>